<name>A0A328P6E6_9GAMM</name>
<feature type="chain" id="PRO_5016416926" description="Pentapeptide MXKDX repeat protein" evidence="2">
    <location>
        <begin position="21"/>
        <end position="88"/>
    </location>
</feature>
<feature type="compositionally biased region" description="Basic residues" evidence="1">
    <location>
        <begin position="75"/>
        <end position="88"/>
    </location>
</feature>
<keyword evidence="2" id="KW-0732">Signal</keyword>
<reference evidence="3 4" key="1">
    <citation type="journal article" date="2018" name="Genet. Mol. Biol.">
        <title>The genome sequence of Dyella jiangningensis FCAV SCS01 from a lignocellulose-decomposing microbial consortium metagenome reveals potential for biotechnological applications.</title>
        <authorList>
            <person name="Desiderato J.G."/>
            <person name="Alvarenga D.O."/>
            <person name="Constancio M.T.L."/>
            <person name="Alves L.M.C."/>
            <person name="Varani A.M."/>
        </authorList>
    </citation>
    <scope>NUCLEOTIDE SEQUENCE [LARGE SCALE GENOMIC DNA]</scope>
    <source>
        <strain evidence="3 4">FCAV SCS01</strain>
    </source>
</reference>
<dbReference type="Proteomes" id="UP000248926">
    <property type="component" value="Unassembled WGS sequence"/>
</dbReference>
<evidence type="ECO:0000313" key="3">
    <source>
        <dbReference type="EMBL" id="RAO76576.1"/>
    </source>
</evidence>
<feature type="region of interest" description="Disordered" evidence="1">
    <location>
        <begin position="49"/>
        <end position="88"/>
    </location>
</feature>
<gene>
    <name evidence="3" type="ORF">CA260_01215</name>
</gene>
<keyword evidence="4" id="KW-1185">Reference proteome</keyword>
<sequence length="88" mass="9118">MQSLKYAALLTLMVAAPVFAAPQAHGGHMPTDHGNMSTDKDIHGDTVSAMSKTAKADDEKVGPAVSDVAQDKAKGKGLTKTKTHGHGH</sequence>
<evidence type="ECO:0000256" key="2">
    <source>
        <dbReference type="SAM" id="SignalP"/>
    </source>
</evidence>
<accession>A0A328P6E6</accession>
<dbReference type="RefSeq" id="WP_111980652.1">
    <property type="nucleotide sequence ID" value="NZ_NFZS01000001.1"/>
</dbReference>
<evidence type="ECO:0000256" key="1">
    <source>
        <dbReference type="SAM" id="MobiDB-lite"/>
    </source>
</evidence>
<dbReference type="AlphaFoldDB" id="A0A328P6E6"/>
<evidence type="ECO:0008006" key="5">
    <source>
        <dbReference type="Google" id="ProtNLM"/>
    </source>
</evidence>
<protein>
    <recommendedName>
        <fullName evidence="5">Pentapeptide MXKDX repeat protein</fullName>
    </recommendedName>
</protein>
<feature type="signal peptide" evidence="2">
    <location>
        <begin position="1"/>
        <end position="20"/>
    </location>
</feature>
<organism evidence="3 4">
    <name type="scientific">Dyella jiangningensis</name>
    <dbReference type="NCBI Taxonomy" id="1379159"/>
    <lineage>
        <taxon>Bacteria</taxon>
        <taxon>Pseudomonadati</taxon>
        <taxon>Pseudomonadota</taxon>
        <taxon>Gammaproteobacteria</taxon>
        <taxon>Lysobacterales</taxon>
        <taxon>Rhodanobacteraceae</taxon>
        <taxon>Dyella</taxon>
    </lineage>
</organism>
<dbReference type="EMBL" id="NFZS01000001">
    <property type="protein sequence ID" value="RAO76576.1"/>
    <property type="molecule type" value="Genomic_DNA"/>
</dbReference>
<proteinExistence type="predicted"/>
<comment type="caution">
    <text evidence="3">The sequence shown here is derived from an EMBL/GenBank/DDBJ whole genome shotgun (WGS) entry which is preliminary data.</text>
</comment>
<evidence type="ECO:0000313" key="4">
    <source>
        <dbReference type="Proteomes" id="UP000248926"/>
    </source>
</evidence>